<reference evidence="1 2" key="1">
    <citation type="submission" date="2014-04" db="EMBL/GenBank/DDBJ databases">
        <authorList>
            <consortium name="DOE Joint Genome Institute"/>
            <person name="Kuo A."/>
            <person name="Kohler A."/>
            <person name="Jargeat P."/>
            <person name="Nagy L.G."/>
            <person name="Floudas D."/>
            <person name="Copeland A."/>
            <person name="Barry K.W."/>
            <person name="Cichocki N."/>
            <person name="Veneault-Fourrey C."/>
            <person name="LaButti K."/>
            <person name="Lindquist E.A."/>
            <person name="Lipzen A."/>
            <person name="Lundell T."/>
            <person name="Morin E."/>
            <person name="Murat C."/>
            <person name="Sun H."/>
            <person name="Tunlid A."/>
            <person name="Henrissat B."/>
            <person name="Grigoriev I.V."/>
            <person name="Hibbett D.S."/>
            <person name="Martin F."/>
            <person name="Nordberg H.P."/>
            <person name="Cantor M.N."/>
            <person name="Hua S.X."/>
        </authorList>
    </citation>
    <scope>NUCLEOTIDE SEQUENCE [LARGE SCALE GENOMIC DNA]</scope>
    <source>
        <strain evidence="1 2">Ve08.2h10</strain>
    </source>
</reference>
<proteinExistence type="predicted"/>
<evidence type="ECO:0000313" key="1">
    <source>
        <dbReference type="EMBL" id="KIK81710.1"/>
    </source>
</evidence>
<accession>A0A0D0DQL7</accession>
<evidence type="ECO:0000313" key="2">
    <source>
        <dbReference type="Proteomes" id="UP000054538"/>
    </source>
</evidence>
<sequence length="61" mass="7330">SHYNLYKDQCAEQGIVENHHVILQDLYNQDCDTKQMTKKRPTLMAPYKFFLEPKPSHELMY</sequence>
<dbReference type="InParanoid" id="A0A0D0DQL7"/>
<keyword evidence="2" id="KW-1185">Reference proteome</keyword>
<dbReference type="AlphaFoldDB" id="A0A0D0DQL7"/>
<protein>
    <submittedName>
        <fullName evidence="1">Uncharacterized protein</fullName>
    </submittedName>
</protein>
<dbReference type="EMBL" id="KN825744">
    <property type="protein sequence ID" value="KIK81710.1"/>
    <property type="molecule type" value="Genomic_DNA"/>
</dbReference>
<name>A0A0D0DQL7_9AGAM</name>
<dbReference type="HOGENOM" id="CLU_2929059_0_0_1"/>
<reference evidence="2" key="2">
    <citation type="submission" date="2015-01" db="EMBL/GenBank/DDBJ databases">
        <title>Evolutionary Origins and Diversification of the Mycorrhizal Mutualists.</title>
        <authorList>
            <consortium name="DOE Joint Genome Institute"/>
            <consortium name="Mycorrhizal Genomics Consortium"/>
            <person name="Kohler A."/>
            <person name="Kuo A."/>
            <person name="Nagy L.G."/>
            <person name="Floudas D."/>
            <person name="Copeland A."/>
            <person name="Barry K.W."/>
            <person name="Cichocki N."/>
            <person name="Veneault-Fourrey C."/>
            <person name="LaButti K."/>
            <person name="Lindquist E.A."/>
            <person name="Lipzen A."/>
            <person name="Lundell T."/>
            <person name="Morin E."/>
            <person name="Murat C."/>
            <person name="Riley R."/>
            <person name="Ohm R."/>
            <person name="Sun H."/>
            <person name="Tunlid A."/>
            <person name="Henrissat B."/>
            <person name="Grigoriev I.V."/>
            <person name="Hibbett D.S."/>
            <person name="Martin F."/>
        </authorList>
    </citation>
    <scope>NUCLEOTIDE SEQUENCE [LARGE SCALE GENOMIC DNA]</scope>
    <source>
        <strain evidence="2">Ve08.2h10</strain>
    </source>
</reference>
<dbReference type="Proteomes" id="UP000054538">
    <property type="component" value="Unassembled WGS sequence"/>
</dbReference>
<organism evidence="1 2">
    <name type="scientific">Paxillus rubicundulus Ve08.2h10</name>
    <dbReference type="NCBI Taxonomy" id="930991"/>
    <lineage>
        <taxon>Eukaryota</taxon>
        <taxon>Fungi</taxon>
        <taxon>Dikarya</taxon>
        <taxon>Basidiomycota</taxon>
        <taxon>Agaricomycotina</taxon>
        <taxon>Agaricomycetes</taxon>
        <taxon>Agaricomycetidae</taxon>
        <taxon>Boletales</taxon>
        <taxon>Paxilineae</taxon>
        <taxon>Paxillaceae</taxon>
        <taxon>Paxillus</taxon>
    </lineage>
</organism>
<feature type="non-terminal residue" evidence="1">
    <location>
        <position position="1"/>
    </location>
</feature>
<gene>
    <name evidence="1" type="ORF">PAXRUDRAFT_155407</name>
</gene>